<dbReference type="InterPro" id="IPR016181">
    <property type="entry name" value="Acyl_CoA_acyltransferase"/>
</dbReference>
<accession>A0A1V6UV41</accession>
<evidence type="ECO:0000313" key="3">
    <source>
        <dbReference type="Proteomes" id="UP000191500"/>
    </source>
</evidence>
<evidence type="ECO:0000259" key="1">
    <source>
        <dbReference type="PROSITE" id="PS51186"/>
    </source>
</evidence>
<evidence type="ECO:0000313" key="2">
    <source>
        <dbReference type="EMBL" id="OQE42301.1"/>
    </source>
</evidence>
<dbReference type="SUPFAM" id="SSF55729">
    <property type="entry name" value="Acyl-CoA N-acyltransferases (Nat)"/>
    <property type="match status" value="1"/>
</dbReference>
<name>A0A1V6UV41_9EURO</name>
<dbReference type="PANTHER" id="PTHR43415:SF3">
    <property type="entry name" value="GNAT-FAMILY ACETYLTRANSFERASE"/>
    <property type="match status" value="1"/>
</dbReference>
<dbReference type="EMBL" id="MDDG01000004">
    <property type="protein sequence ID" value="OQE42301.1"/>
    <property type="molecule type" value="Genomic_DNA"/>
</dbReference>
<reference evidence="3" key="1">
    <citation type="journal article" date="2017" name="Nat. Microbiol.">
        <title>Global analysis of biosynthetic gene clusters reveals vast potential of secondary metabolite production in Penicillium species.</title>
        <authorList>
            <person name="Nielsen J.C."/>
            <person name="Grijseels S."/>
            <person name="Prigent S."/>
            <person name="Ji B."/>
            <person name="Dainat J."/>
            <person name="Nielsen K.F."/>
            <person name="Frisvad J.C."/>
            <person name="Workman M."/>
            <person name="Nielsen J."/>
        </authorList>
    </citation>
    <scope>NUCLEOTIDE SEQUENCE [LARGE SCALE GENOMIC DNA]</scope>
    <source>
        <strain evidence="3">IBT 31321</strain>
    </source>
</reference>
<gene>
    <name evidence="2" type="ORF">PENCOP_c004G02117</name>
</gene>
<dbReference type="Gene3D" id="3.40.630.30">
    <property type="match status" value="1"/>
</dbReference>
<feature type="domain" description="N-acetyltransferase" evidence="1">
    <location>
        <begin position="9"/>
        <end position="176"/>
    </location>
</feature>
<dbReference type="GO" id="GO:0016747">
    <property type="term" value="F:acyltransferase activity, transferring groups other than amino-acyl groups"/>
    <property type="evidence" value="ECO:0007669"/>
    <property type="project" value="InterPro"/>
</dbReference>
<dbReference type="InterPro" id="IPR000182">
    <property type="entry name" value="GNAT_dom"/>
</dbReference>
<organism evidence="2 3">
    <name type="scientific">Penicillium coprophilum</name>
    <dbReference type="NCBI Taxonomy" id="36646"/>
    <lineage>
        <taxon>Eukaryota</taxon>
        <taxon>Fungi</taxon>
        <taxon>Dikarya</taxon>
        <taxon>Ascomycota</taxon>
        <taxon>Pezizomycotina</taxon>
        <taxon>Eurotiomycetes</taxon>
        <taxon>Eurotiomycetidae</taxon>
        <taxon>Eurotiales</taxon>
        <taxon>Aspergillaceae</taxon>
        <taxon>Penicillium</taxon>
    </lineage>
</organism>
<dbReference type="AlphaFoldDB" id="A0A1V6UV41"/>
<dbReference type="PANTHER" id="PTHR43415">
    <property type="entry name" value="SPERMIDINE N(1)-ACETYLTRANSFERASE"/>
    <property type="match status" value="1"/>
</dbReference>
<dbReference type="PROSITE" id="PS51186">
    <property type="entry name" value="GNAT"/>
    <property type="match status" value="1"/>
</dbReference>
<dbReference type="CDD" id="cd04301">
    <property type="entry name" value="NAT_SF"/>
    <property type="match status" value="1"/>
</dbReference>
<keyword evidence="3" id="KW-1185">Reference proteome</keyword>
<dbReference type="Pfam" id="PF13302">
    <property type="entry name" value="Acetyltransf_3"/>
    <property type="match status" value="1"/>
</dbReference>
<comment type="caution">
    <text evidence="2">The sequence shown here is derived from an EMBL/GenBank/DDBJ whole genome shotgun (WGS) entry which is preliminary data.</text>
</comment>
<sequence>MDSFRSDRLEYHSFNSPEDDDFFHSIQSDPVAFTNSCASLIRPITRQFTENIKKYLIDNSLLFVVIYRTGYDERIGTLFLKSATSDMAHHRCSEFGIDIKKEYQSQGYGAEAMNWMLDWAFKNAGLHRVECNVFGWNARAQNIYQRLGFREEGRRRECFFKDDKWWDEVHMGILKKEWQQIRQ</sequence>
<protein>
    <recommendedName>
        <fullName evidence="1">N-acetyltransferase domain-containing protein</fullName>
    </recommendedName>
</protein>
<proteinExistence type="predicted"/>
<dbReference type="Proteomes" id="UP000191500">
    <property type="component" value="Unassembled WGS sequence"/>
</dbReference>